<feature type="chain" id="PRO_5031484704" evidence="1">
    <location>
        <begin position="25"/>
        <end position="263"/>
    </location>
</feature>
<evidence type="ECO:0000313" key="2">
    <source>
        <dbReference type="EMBL" id="MBB5062831.1"/>
    </source>
</evidence>
<proteinExistence type="predicted"/>
<dbReference type="AlphaFoldDB" id="A0A7W7ZPD2"/>
<protein>
    <submittedName>
        <fullName evidence="2">Uncharacterized protein</fullName>
    </submittedName>
</protein>
<evidence type="ECO:0000313" key="3">
    <source>
        <dbReference type="Proteomes" id="UP000584867"/>
    </source>
</evidence>
<name>A0A7W7ZPD2_9BACT</name>
<accession>A0A7W7ZPD2</accession>
<gene>
    <name evidence="2" type="ORF">HDF15_001168</name>
</gene>
<evidence type="ECO:0000256" key="1">
    <source>
        <dbReference type="SAM" id="SignalP"/>
    </source>
</evidence>
<dbReference type="Proteomes" id="UP000584867">
    <property type="component" value="Unassembled WGS sequence"/>
</dbReference>
<feature type="signal peptide" evidence="1">
    <location>
        <begin position="1"/>
        <end position="24"/>
    </location>
</feature>
<dbReference type="EMBL" id="JACHIO010000004">
    <property type="protein sequence ID" value="MBB5062831.1"/>
    <property type="molecule type" value="Genomic_DNA"/>
</dbReference>
<keyword evidence="1" id="KW-0732">Signal</keyword>
<organism evidence="2 3">
    <name type="scientific">Granulicella mallensis</name>
    <dbReference type="NCBI Taxonomy" id="940614"/>
    <lineage>
        <taxon>Bacteria</taxon>
        <taxon>Pseudomonadati</taxon>
        <taxon>Acidobacteriota</taxon>
        <taxon>Terriglobia</taxon>
        <taxon>Terriglobales</taxon>
        <taxon>Acidobacteriaceae</taxon>
        <taxon>Granulicella</taxon>
    </lineage>
</organism>
<sequence length="263" mass="27198">MKLHFLIAASLCFTPLLTAQSGHAATAGTLSPKTTLPIVFKSGLDANHAHAGDVVHARTTQSVALSDGKVLPAGAEVTGHVVAANAFALDKTPYAVQKQSSLSIRFDTISSNSATFPLNVYVRAIADPVTSWGARESTGTDDTLATVTQIGGDVLTPSQSEVVSQDGDIVGYNRRGGVYAHLIAASGNAPNGCDGSDTEVSVGIYSASACGLYGFTGTRLQQTGKTGEPSTLVLTSNRVAPKVWKNSTALLEVLPQDQVVATR</sequence>
<dbReference type="RefSeq" id="WP_184253558.1">
    <property type="nucleotide sequence ID" value="NZ_JACHIO010000004.1"/>
</dbReference>
<reference evidence="2 3" key="1">
    <citation type="submission" date="2020-08" db="EMBL/GenBank/DDBJ databases">
        <title>Genomic Encyclopedia of Type Strains, Phase IV (KMG-V): Genome sequencing to study the core and pangenomes of soil and plant-associated prokaryotes.</title>
        <authorList>
            <person name="Whitman W."/>
        </authorList>
    </citation>
    <scope>NUCLEOTIDE SEQUENCE [LARGE SCALE GENOMIC DNA]</scope>
    <source>
        <strain evidence="2 3">X5P3</strain>
    </source>
</reference>
<comment type="caution">
    <text evidence="2">The sequence shown here is derived from an EMBL/GenBank/DDBJ whole genome shotgun (WGS) entry which is preliminary data.</text>
</comment>